<sequence>MGFSNLGFSIWVIFFCSFSLSRDVVDASHHVFSHLQSVQASSVTERYRTGYHFQPPKNWINDPNGPMYYNGIYHLFYQYNPKGAVWGNIVWAHSVSTDLINWTPLDPAIYPSKPFDTNGCWSGSATILPGNRPAILYTGIDPSNRQVQNVAYPKNISDPMLREWIKPDYNPLMAPINGINSSSFRDPTTAWHGPDGRWRVIIGSKKRRRGMAILYRSKDFVHWMKAKHPLHSSKNTGMWECPDLYPVSKSGRNGLDPSANGKGIKHVLKVSLDDKKFEYYTIGHYTFQTDRYVPDDTSADNSTGLRYDYGKFYASKTFYDSGMKRRVLWGWMNESDSTISDITKGWAGIQCIPRQVWLDSNGRQLVQWPIKEVESLRQYKVQFQNRVLANGDLFEVKKITAAEADIMVDFHLGSLDKADTFDPTWTDPQLLCNQKGANVPGSIGPFGLLVMASSGLEEYSAVFFRIFKGQHKPVVLMCSDQSRSTLQPDVDKTTYGGFVDVDIEDGKLSLRSLIDHSVIESFGALGRTCITARVYPTIAIGNKVHLYVFNLGTETVKISNLKAWSMGKAKIN</sequence>
<gene>
    <name evidence="1" type="ORF">MRB53_034463</name>
</gene>
<name>A0ACC2K1T0_PERAE</name>
<organism evidence="1 2">
    <name type="scientific">Persea americana</name>
    <name type="common">Avocado</name>
    <dbReference type="NCBI Taxonomy" id="3435"/>
    <lineage>
        <taxon>Eukaryota</taxon>
        <taxon>Viridiplantae</taxon>
        <taxon>Streptophyta</taxon>
        <taxon>Embryophyta</taxon>
        <taxon>Tracheophyta</taxon>
        <taxon>Spermatophyta</taxon>
        <taxon>Magnoliopsida</taxon>
        <taxon>Magnoliidae</taxon>
        <taxon>Laurales</taxon>
        <taxon>Lauraceae</taxon>
        <taxon>Persea</taxon>
    </lineage>
</organism>
<comment type="caution">
    <text evidence="1">The sequence shown here is derived from an EMBL/GenBank/DDBJ whole genome shotgun (WGS) entry which is preliminary data.</text>
</comment>
<dbReference type="Proteomes" id="UP001234297">
    <property type="component" value="Chromosome 12"/>
</dbReference>
<protein>
    <submittedName>
        <fullName evidence="1">Uncharacterized protein</fullName>
    </submittedName>
</protein>
<accession>A0ACC2K1T0</accession>
<evidence type="ECO:0000313" key="1">
    <source>
        <dbReference type="EMBL" id="KAJ8615091.1"/>
    </source>
</evidence>
<dbReference type="EMBL" id="CM056820">
    <property type="protein sequence ID" value="KAJ8615091.1"/>
    <property type="molecule type" value="Genomic_DNA"/>
</dbReference>
<evidence type="ECO:0000313" key="2">
    <source>
        <dbReference type="Proteomes" id="UP001234297"/>
    </source>
</evidence>
<reference evidence="1 2" key="1">
    <citation type="journal article" date="2022" name="Hortic Res">
        <title>A haplotype resolved chromosomal level avocado genome allows analysis of novel avocado genes.</title>
        <authorList>
            <person name="Nath O."/>
            <person name="Fletcher S.J."/>
            <person name="Hayward A."/>
            <person name="Shaw L.M."/>
            <person name="Masouleh A.K."/>
            <person name="Furtado A."/>
            <person name="Henry R.J."/>
            <person name="Mitter N."/>
        </authorList>
    </citation>
    <scope>NUCLEOTIDE SEQUENCE [LARGE SCALE GENOMIC DNA]</scope>
    <source>
        <strain evidence="2">cv. Hass</strain>
    </source>
</reference>
<proteinExistence type="predicted"/>
<keyword evidence="2" id="KW-1185">Reference proteome</keyword>